<dbReference type="OrthoDB" id="9786110at2"/>
<dbReference type="EMBL" id="RKRE01000002">
    <property type="protein sequence ID" value="RPF46957.1"/>
    <property type="molecule type" value="Genomic_DNA"/>
</dbReference>
<dbReference type="SUPFAM" id="SSF53474">
    <property type="entry name" value="alpha/beta-Hydrolases"/>
    <property type="match status" value="1"/>
</dbReference>
<dbReference type="InterPro" id="IPR029058">
    <property type="entry name" value="AB_hydrolase_fold"/>
</dbReference>
<dbReference type="GO" id="GO:0016787">
    <property type="term" value="F:hydrolase activity"/>
    <property type="evidence" value="ECO:0007669"/>
    <property type="project" value="UniProtKB-KW"/>
</dbReference>
<keyword evidence="2" id="KW-0378">Hydrolase</keyword>
<dbReference type="RefSeq" id="WP_123929496.1">
    <property type="nucleotide sequence ID" value="NZ_RKRE01000002.1"/>
</dbReference>
<comment type="caution">
    <text evidence="2">The sequence shown here is derived from an EMBL/GenBank/DDBJ whole genome shotgun (WGS) entry which is preliminary data.</text>
</comment>
<name>A0A3N5AQ26_9THEO</name>
<dbReference type="InterPro" id="IPR000073">
    <property type="entry name" value="AB_hydrolase_1"/>
</dbReference>
<protein>
    <submittedName>
        <fullName evidence="2">Alpha/beta hydrolase family protein</fullName>
    </submittedName>
</protein>
<gene>
    <name evidence="2" type="ORF">EDD75_1219</name>
</gene>
<evidence type="ECO:0000259" key="1">
    <source>
        <dbReference type="Pfam" id="PF12697"/>
    </source>
</evidence>
<proteinExistence type="predicted"/>
<evidence type="ECO:0000313" key="3">
    <source>
        <dbReference type="Proteomes" id="UP000282654"/>
    </source>
</evidence>
<dbReference type="AlphaFoldDB" id="A0A3N5AQ26"/>
<keyword evidence="3" id="KW-1185">Reference proteome</keyword>
<sequence>MNPLPLVQGKGITVMEGVLAGAPAYFLYPAEKVERCVLVLHGYGGSKEEMLALGLSLSRAGWAACLPDLPGHGAHPLPLTGDSARAFAAELKKYSFAAVVGHSLGGRIALHLGLKPLCLLSVPREACFAGRKSELLALLRARRVRETRPYAGLEEALAALEPLWPDPPVLLLHGSRDLPTCLAAAQEGCARGWEVAAIRGAGHLDILWASESTAILISWLKRWLKCP</sequence>
<evidence type="ECO:0000313" key="2">
    <source>
        <dbReference type="EMBL" id="RPF46957.1"/>
    </source>
</evidence>
<reference evidence="2 3" key="1">
    <citation type="submission" date="2018-11" db="EMBL/GenBank/DDBJ databases">
        <title>Genomic Encyclopedia of Type Strains, Phase IV (KMG-IV): sequencing the most valuable type-strain genomes for metagenomic binning, comparative biology and taxonomic classification.</title>
        <authorList>
            <person name="Goeker M."/>
        </authorList>
    </citation>
    <scope>NUCLEOTIDE SEQUENCE [LARGE SCALE GENOMIC DNA]</scope>
    <source>
        <strain evidence="2 3">DSM 102936</strain>
    </source>
</reference>
<feature type="domain" description="AB hydrolase-1" evidence="1">
    <location>
        <begin position="37"/>
        <end position="114"/>
    </location>
</feature>
<accession>A0A3N5AQ26</accession>
<dbReference type="Proteomes" id="UP000282654">
    <property type="component" value="Unassembled WGS sequence"/>
</dbReference>
<organism evidence="2 3">
    <name type="scientific">Thermodesulfitimonas autotrophica</name>
    <dbReference type="NCBI Taxonomy" id="1894989"/>
    <lineage>
        <taxon>Bacteria</taxon>
        <taxon>Bacillati</taxon>
        <taxon>Bacillota</taxon>
        <taxon>Clostridia</taxon>
        <taxon>Thermoanaerobacterales</taxon>
        <taxon>Thermoanaerobacteraceae</taxon>
        <taxon>Thermodesulfitimonas</taxon>
    </lineage>
</organism>
<dbReference type="Gene3D" id="3.40.50.1820">
    <property type="entry name" value="alpha/beta hydrolase"/>
    <property type="match status" value="1"/>
</dbReference>
<dbReference type="Pfam" id="PF12697">
    <property type="entry name" value="Abhydrolase_6"/>
    <property type="match status" value="1"/>
</dbReference>